<dbReference type="Proteomes" id="UP001163603">
    <property type="component" value="Chromosome 10"/>
</dbReference>
<name>A0ACC0Y027_9ROSI</name>
<dbReference type="EMBL" id="CM047745">
    <property type="protein sequence ID" value="KAJ0026055.1"/>
    <property type="molecule type" value="Genomic_DNA"/>
</dbReference>
<organism evidence="1 2">
    <name type="scientific">Pistacia integerrima</name>
    <dbReference type="NCBI Taxonomy" id="434235"/>
    <lineage>
        <taxon>Eukaryota</taxon>
        <taxon>Viridiplantae</taxon>
        <taxon>Streptophyta</taxon>
        <taxon>Embryophyta</taxon>
        <taxon>Tracheophyta</taxon>
        <taxon>Spermatophyta</taxon>
        <taxon>Magnoliopsida</taxon>
        <taxon>eudicotyledons</taxon>
        <taxon>Gunneridae</taxon>
        <taxon>Pentapetalae</taxon>
        <taxon>rosids</taxon>
        <taxon>malvids</taxon>
        <taxon>Sapindales</taxon>
        <taxon>Anacardiaceae</taxon>
        <taxon>Pistacia</taxon>
    </lineage>
</organism>
<proteinExistence type="predicted"/>
<protein>
    <submittedName>
        <fullName evidence="1">Uncharacterized protein</fullName>
    </submittedName>
</protein>
<accession>A0ACC0Y027</accession>
<gene>
    <name evidence="1" type="ORF">Pint_09035</name>
</gene>
<sequence length="231" mass="25530">MFFDSFIWQLKRHVVTIDGYKDVPPNNEKQLLQAVAAQPVSVGICGSERAFQFYSKGIFTGPCSTSLDHAVLIVGYGSKSGVDYWIVKNSWGTNWGMNGYIHMQRNTGNSQGLCGVNMLASCPTKTSPNPPPPPSPGPTVCDLFTYCSQGETCCCTLRLLGICFKWKCCDLDSAVCCKDHILCCPSDYPVCDAERKQCYKRAGNVTGTAFETRDSSRKFGGWNTFMDAWFL</sequence>
<keyword evidence="2" id="KW-1185">Reference proteome</keyword>
<evidence type="ECO:0000313" key="1">
    <source>
        <dbReference type="EMBL" id="KAJ0026055.1"/>
    </source>
</evidence>
<reference evidence="2" key="1">
    <citation type="journal article" date="2023" name="G3 (Bethesda)">
        <title>Genome assembly and association tests identify interacting loci associated with vigor, precocity, and sex in interspecific pistachio rootstocks.</title>
        <authorList>
            <person name="Palmer W."/>
            <person name="Jacygrad E."/>
            <person name="Sagayaradj S."/>
            <person name="Cavanaugh K."/>
            <person name="Han R."/>
            <person name="Bertier L."/>
            <person name="Beede B."/>
            <person name="Kafkas S."/>
            <person name="Golino D."/>
            <person name="Preece J."/>
            <person name="Michelmore R."/>
        </authorList>
    </citation>
    <scope>NUCLEOTIDE SEQUENCE [LARGE SCALE GENOMIC DNA]</scope>
</reference>
<comment type="caution">
    <text evidence="1">The sequence shown here is derived from an EMBL/GenBank/DDBJ whole genome shotgun (WGS) entry which is preliminary data.</text>
</comment>
<evidence type="ECO:0000313" key="2">
    <source>
        <dbReference type="Proteomes" id="UP001163603"/>
    </source>
</evidence>